<dbReference type="GO" id="GO:0005524">
    <property type="term" value="F:ATP binding"/>
    <property type="evidence" value="ECO:0007669"/>
    <property type="project" value="InterPro"/>
</dbReference>
<name>A0A221S2D3_9VIRU</name>
<proteinExistence type="predicted"/>
<reference evidence="3" key="1">
    <citation type="submission" date="2016-03" db="EMBL/GenBank/DDBJ databases">
        <title>Novel chaperonins are prevalent in the virioplankton and link to viral biology and ecology.</title>
        <authorList>
            <person name="Marine R.L."/>
            <person name="Nasko D.J."/>
            <person name="Polson S.W."/>
            <person name="Wommack K.E."/>
        </authorList>
    </citation>
    <scope>NUCLEOTIDE SEQUENCE</scope>
</reference>
<dbReference type="InterPro" id="IPR020818">
    <property type="entry name" value="Chaperonin_GroES"/>
</dbReference>
<dbReference type="InterPro" id="IPR011032">
    <property type="entry name" value="GroES-like_sf"/>
</dbReference>
<dbReference type="SUPFAM" id="SSF50129">
    <property type="entry name" value="GroES-like"/>
    <property type="match status" value="1"/>
</dbReference>
<evidence type="ECO:0000256" key="2">
    <source>
        <dbReference type="SAM" id="MobiDB-lite"/>
    </source>
</evidence>
<keyword evidence="1" id="KW-0143">Chaperone</keyword>
<organism evidence="3">
    <name type="scientific">uncultured virus</name>
    <dbReference type="NCBI Taxonomy" id="340016"/>
    <lineage>
        <taxon>Viruses</taxon>
        <taxon>environmental samples</taxon>
    </lineage>
</organism>
<feature type="region of interest" description="Disordered" evidence="2">
    <location>
        <begin position="1"/>
        <end position="48"/>
    </location>
</feature>
<dbReference type="CDD" id="cd00320">
    <property type="entry name" value="cpn10"/>
    <property type="match status" value="1"/>
</dbReference>
<protein>
    <submittedName>
        <fullName evidence="3">Co-chaperonin GroES</fullName>
    </submittedName>
</protein>
<gene>
    <name evidence="3" type="primary">groES</name>
</gene>
<evidence type="ECO:0000256" key="1">
    <source>
        <dbReference type="ARBA" id="ARBA00023186"/>
    </source>
</evidence>
<dbReference type="SMART" id="SM00883">
    <property type="entry name" value="Cpn10"/>
    <property type="match status" value="1"/>
</dbReference>
<dbReference type="InterPro" id="IPR037124">
    <property type="entry name" value="Chaperonin_GroES_sf"/>
</dbReference>
<dbReference type="Gene3D" id="2.30.33.40">
    <property type="entry name" value="GroES chaperonin"/>
    <property type="match status" value="1"/>
</dbReference>
<dbReference type="EMBL" id="KU970421">
    <property type="protein sequence ID" value="ASN63015.1"/>
    <property type="molecule type" value="Genomic_DNA"/>
</dbReference>
<evidence type="ECO:0000313" key="3">
    <source>
        <dbReference type="EMBL" id="ASN63052.1"/>
    </source>
</evidence>
<sequence length="156" mass="17276">MNKKVEAFGKGGEPLPKTVDRFEKEPTEVKEDLKFTPDSVQEDSSLKEQLPTPTGYRLLVLPFSRKQKTKGGLYLANETLEKERIATNVGYVVALGPDAYADKDRYPGGAWCQEGDWVIFGRYAGARIKIEGGDLRLLNDDDVLAVINDPEDVVSG</sequence>
<accession>A0A221S2D3</accession>
<dbReference type="EMBL" id="KU970458">
    <property type="protein sequence ID" value="ASN63052.1"/>
    <property type="molecule type" value="Genomic_DNA"/>
</dbReference>
<dbReference type="GO" id="GO:0044183">
    <property type="term" value="F:protein folding chaperone"/>
    <property type="evidence" value="ECO:0007669"/>
    <property type="project" value="InterPro"/>
</dbReference>
<feature type="compositionally biased region" description="Basic and acidic residues" evidence="2">
    <location>
        <begin position="18"/>
        <end position="35"/>
    </location>
</feature>
<dbReference type="Pfam" id="PF00166">
    <property type="entry name" value="Cpn10"/>
    <property type="match status" value="1"/>
</dbReference>